<dbReference type="CDD" id="cd01983">
    <property type="entry name" value="SIMIBI"/>
    <property type="match status" value="1"/>
</dbReference>
<dbReference type="Proteomes" id="UP000509448">
    <property type="component" value="Chromosome"/>
</dbReference>
<evidence type="ECO:0000313" key="1">
    <source>
        <dbReference type="EMBL" id="BBE42956.1"/>
    </source>
</evidence>
<accession>A0A4P2VE99</accession>
<evidence type="ECO:0000313" key="2">
    <source>
        <dbReference type="Proteomes" id="UP000509448"/>
    </source>
</evidence>
<dbReference type="PANTHER" id="PTHR42869">
    <property type="entry name" value="SLL0572 PROTEIN"/>
    <property type="match status" value="1"/>
</dbReference>
<proteinExistence type="predicted"/>
<dbReference type="InterPro" id="IPR027417">
    <property type="entry name" value="P-loop_NTPase"/>
</dbReference>
<dbReference type="KEGG" id="ccai:NAS2_1579"/>
<organism evidence="1 2">
    <name type="scientific">Conexivisphaera calida</name>
    <dbReference type="NCBI Taxonomy" id="1874277"/>
    <lineage>
        <taxon>Archaea</taxon>
        <taxon>Nitrososphaerota</taxon>
        <taxon>Conexivisphaeria</taxon>
        <taxon>Conexivisphaerales</taxon>
        <taxon>Conexivisphaeraceae</taxon>
        <taxon>Conexivisphaera</taxon>
    </lineage>
</organism>
<reference evidence="1 2" key="1">
    <citation type="journal article" date="2019" name="ISME J.">
        <title>Isolation and characterization of a thermophilic sulfur- and iron-reducing thaumarchaeote from a terrestrial acidic hot spring.</title>
        <authorList>
            <person name="Kato S."/>
            <person name="Itoh T."/>
            <person name="Yuki M."/>
            <person name="Nagamori M."/>
            <person name="Ohnishi M."/>
            <person name="Uematsu K."/>
            <person name="Suzuki K."/>
            <person name="Takashina T."/>
            <person name="Ohkuma M."/>
        </authorList>
    </citation>
    <scope>NUCLEOTIDE SEQUENCE [LARGE SCALE GENOMIC DNA]</scope>
    <source>
        <strain evidence="1 2">NAS-02</strain>
    </source>
</reference>
<protein>
    <recommendedName>
        <fullName evidence="3">GTPase</fullName>
    </recommendedName>
</protein>
<dbReference type="AlphaFoldDB" id="A0A4P2VE99"/>
<dbReference type="SUPFAM" id="SSF52540">
    <property type="entry name" value="P-loop containing nucleoside triphosphate hydrolases"/>
    <property type="match status" value="1"/>
</dbReference>
<name>A0A4P2VE99_9ARCH</name>
<dbReference type="EMBL" id="AP018732">
    <property type="protein sequence ID" value="BBE42956.1"/>
    <property type="molecule type" value="Genomic_DNA"/>
</dbReference>
<sequence length="391" mass="42273">MYPEGIPILPEEVLPEVVVEEGVDVVVLSYSDLMNAELGDKVNRVISSGASFMVLGPRDTMLVPSRPTIAVTAVKTGAGKSTVSRAVVRELVSRGIRVAPVRHPMAYGDLSRMAVQRFATVGDLERAGLTIEEREEYEQYVRMGIPVFAGVDYSRILAAAELEGQVILWDGGNNDFPFIHPNYMITVADAMRPGLELSTFPGESNVLAADAVVINKADQAQPDSVRAIVEDVRRLNPRASVSIAESSVEVDDPDSLRGRRALVVEDAPTVTHGGAPYGAGYVAAIKYGATVIDPRPYARGSIAEAYRRYPHMGPVLPSMGYSEDQRRDLAETINSAPAEVVVLGTPADISGIVKDGRRVLRVRYELRMVEGPTIGDLVDEFLKRTGLSGGR</sequence>
<gene>
    <name evidence="1" type="ORF">NAS2_1579</name>
</gene>
<dbReference type="InterPro" id="IPR053199">
    <property type="entry name" value="cDPG_synthetase-like"/>
</dbReference>
<evidence type="ECO:0008006" key="3">
    <source>
        <dbReference type="Google" id="ProtNLM"/>
    </source>
</evidence>
<keyword evidence="2" id="KW-1185">Reference proteome</keyword>
<dbReference type="PANTHER" id="PTHR42869:SF1">
    <property type="entry name" value="SLL0572 PROTEIN"/>
    <property type="match status" value="1"/>
</dbReference>